<proteinExistence type="predicted"/>
<dbReference type="EMBL" id="JARBHB010000001">
    <property type="protein sequence ID" value="KAJ8897418.1"/>
    <property type="molecule type" value="Genomic_DNA"/>
</dbReference>
<accession>A0ABQ9IL34</accession>
<gene>
    <name evidence="2" type="ORF">PR048_002764</name>
</gene>
<organism evidence="2 3">
    <name type="scientific">Dryococelus australis</name>
    <dbReference type="NCBI Taxonomy" id="614101"/>
    <lineage>
        <taxon>Eukaryota</taxon>
        <taxon>Metazoa</taxon>
        <taxon>Ecdysozoa</taxon>
        <taxon>Arthropoda</taxon>
        <taxon>Hexapoda</taxon>
        <taxon>Insecta</taxon>
        <taxon>Pterygota</taxon>
        <taxon>Neoptera</taxon>
        <taxon>Polyneoptera</taxon>
        <taxon>Phasmatodea</taxon>
        <taxon>Verophasmatodea</taxon>
        <taxon>Anareolatae</taxon>
        <taxon>Phasmatidae</taxon>
        <taxon>Eurycanthinae</taxon>
        <taxon>Dryococelus</taxon>
    </lineage>
</organism>
<keyword evidence="3" id="KW-1185">Reference proteome</keyword>
<comment type="caution">
    <text evidence="2">The sequence shown here is derived from an EMBL/GenBank/DDBJ whole genome shotgun (WGS) entry which is preliminary data.</text>
</comment>
<evidence type="ECO:0000256" key="1">
    <source>
        <dbReference type="SAM" id="MobiDB-lite"/>
    </source>
</evidence>
<evidence type="ECO:0000313" key="3">
    <source>
        <dbReference type="Proteomes" id="UP001159363"/>
    </source>
</evidence>
<name>A0ABQ9IL34_9NEOP</name>
<feature type="region of interest" description="Disordered" evidence="1">
    <location>
        <begin position="19"/>
        <end position="50"/>
    </location>
</feature>
<feature type="compositionally biased region" description="Polar residues" evidence="1">
    <location>
        <begin position="29"/>
        <end position="49"/>
    </location>
</feature>
<reference evidence="2 3" key="1">
    <citation type="submission" date="2023-02" db="EMBL/GenBank/DDBJ databases">
        <title>LHISI_Scaffold_Assembly.</title>
        <authorList>
            <person name="Stuart O.P."/>
            <person name="Cleave R."/>
            <person name="Magrath M.J.L."/>
            <person name="Mikheyev A.S."/>
        </authorList>
    </citation>
    <scope>NUCLEOTIDE SEQUENCE [LARGE SCALE GENOMIC DNA]</scope>
    <source>
        <strain evidence="2">Daus_M_001</strain>
        <tissue evidence="2">Leg muscle</tissue>
    </source>
</reference>
<sequence>MLSPAGSSSRLATTCTSLAPKNFPLSSEPHPSTELTPTITQPPNMSHSTPEYVPPTLQRPNPPYITHRLLPSIIHYTSRASHPEHQLTPCPLLFPPHNPFKPFTFSTLIAHNPPPIAAAIIKNVFKVGATLTTGEPQLSDVRVNCSECDGARVYCSTKLSKDLTCSQLGAVVVLSVACIELPGRLCLWHPMLKHDRQWKCSSSCITASEPATVTKVYAVEKAGGVGCRGSGIKEGDFGQYSGIITSVMVLSGIQLHNAQPLLQQWLFWWLDAALQLGRVGVSLVSRCCSKAVVLAGATLHSVQGSSLKPRGNKPTVRPGWRLFPPRGHRRGQALLPTSYPLLYNIYFPINTLLKGGCGDVVVRLLASYLGELCSIPCEVAPGFLCMGIVPNDAAGRRVFSGISCFPLPCIPALLNTHLTLPLSAFKTSMLGAKLAAVTIEEGAIRMSETEEDEELVLSLHCQCHSTCGRLLDRGLSLGTGAVCSPGSRLRTCPSLVHALYKRHRPHLSMWQLCLPMSLKTRIPLQLRHLSVGSVVLATSSLHLKRWLSSARIVWGREAPSSTPQPQKELLITTDGNNLYGRAMSLSLLNAIFKWTSTDSDVMSVPDDRDVGYILEINREYDTPL</sequence>
<evidence type="ECO:0000313" key="2">
    <source>
        <dbReference type="EMBL" id="KAJ8897418.1"/>
    </source>
</evidence>
<protein>
    <submittedName>
        <fullName evidence="2">Uncharacterized protein</fullName>
    </submittedName>
</protein>
<dbReference type="Proteomes" id="UP001159363">
    <property type="component" value="Chromosome 1"/>
</dbReference>